<name>A0A8X6PQK1_NEPPI</name>
<dbReference type="EMBL" id="BMAW01022077">
    <property type="protein sequence ID" value="GFT76134.1"/>
    <property type="molecule type" value="Genomic_DNA"/>
</dbReference>
<feature type="compositionally biased region" description="Basic and acidic residues" evidence="1">
    <location>
        <begin position="65"/>
        <end position="77"/>
    </location>
</feature>
<dbReference type="Proteomes" id="UP000887013">
    <property type="component" value="Unassembled WGS sequence"/>
</dbReference>
<comment type="caution">
    <text evidence="2">The sequence shown here is derived from an EMBL/GenBank/DDBJ whole genome shotgun (WGS) entry which is preliminary data.</text>
</comment>
<feature type="compositionally biased region" description="Basic and acidic residues" evidence="1">
    <location>
        <begin position="86"/>
        <end position="100"/>
    </location>
</feature>
<evidence type="ECO:0000313" key="2">
    <source>
        <dbReference type="EMBL" id="GFT76134.1"/>
    </source>
</evidence>
<keyword evidence="3" id="KW-1185">Reference proteome</keyword>
<accession>A0A8X6PQK1</accession>
<evidence type="ECO:0000313" key="3">
    <source>
        <dbReference type="Proteomes" id="UP000887013"/>
    </source>
</evidence>
<feature type="region of interest" description="Disordered" evidence="1">
    <location>
        <begin position="57"/>
        <end position="100"/>
    </location>
</feature>
<dbReference type="AlphaFoldDB" id="A0A8X6PQK1"/>
<proteinExistence type="predicted"/>
<sequence>MGATAWRAVSCYYRRPAKPNSNLKFRSYLKAKNHSLTGSYLEKLVCWGTQASRSEVTPFIPTDSEQNKGDDSEKGDNEEVQSNNESNRDKESEEEKDRPERFIDLDVEMLNDIALWPTTLTDLMIDYIIRKKPNNIEFKVSEFFQYLTFSTLQPMGPQTFTARGHQLN</sequence>
<evidence type="ECO:0000256" key="1">
    <source>
        <dbReference type="SAM" id="MobiDB-lite"/>
    </source>
</evidence>
<protein>
    <submittedName>
        <fullName evidence="2">Uncharacterized protein</fullName>
    </submittedName>
</protein>
<gene>
    <name evidence="2" type="ORF">NPIL_24941</name>
</gene>
<organism evidence="2 3">
    <name type="scientific">Nephila pilipes</name>
    <name type="common">Giant wood spider</name>
    <name type="synonym">Nephila maculata</name>
    <dbReference type="NCBI Taxonomy" id="299642"/>
    <lineage>
        <taxon>Eukaryota</taxon>
        <taxon>Metazoa</taxon>
        <taxon>Ecdysozoa</taxon>
        <taxon>Arthropoda</taxon>
        <taxon>Chelicerata</taxon>
        <taxon>Arachnida</taxon>
        <taxon>Araneae</taxon>
        <taxon>Araneomorphae</taxon>
        <taxon>Entelegynae</taxon>
        <taxon>Araneoidea</taxon>
        <taxon>Nephilidae</taxon>
        <taxon>Nephila</taxon>
    </lineage>
</organism>
<reference evidence="2" key="1">
    <citation type="submission" date="2020-08" db="EMBL/GenBank/DDBJ databases">
        <title>Multicomponent nature underlies the extraordinary mechanical properties of spider dragline silk.</title>
        <authorList>
            <person name="Kono N."/>
            <person name="Nakamura H."/>
            <person name="Mori M."/>
            <person name="Yoshida Y."/>
            <person name="Ohtoshi R."/>
            <person name="Malay A.D."/>
            <person name="Moran D.A.P."/>
            <person name="Tomita M."/>
            <person name="Numata K."/>
            <person name="Arakawa K."/>
        </authorList>
    </citation>
    <scope>NUCLEOTIDE SEQUENCE</scope>
</reference>